<accession>A0A0F9I3H1</accession>
<dbReference type="EMBL" id="LAZR01020577">
    <property type="protein sequence ID" value="KKL88395.1"/>
    <property type="molecule type" value="Genomic_DNA"/>
</dbReference>
<protein>
    <submittedName>
        <fullName evidence="1">Uncharacterized protein</fullName>
    </submittedName>
</protein>
<dbReference type="AlphaFoldDB" id="A0A0F9I3H1"/>
<proteinExistence type="predicted"/>
<organism evidence="1">
    <name type="scientific">marine sediment metagenome</name>
    <dbReference type="NCBI Taxonomy" id="412755"/>
    <lineage>
        <taxon>unclassified sequences</taxon>
        <taxon>metagenomes</taxon>
        <taxon>ecological metagenomes</taxon>
    </lineage>
</organism>
<evidence type="ECO:0000313" key="1">
    <source>
        <dbReference type="EMBL" id="KKL88395.1"/>
    </source>
</evidence>
<gene>
    <name evidence="1" type="ORF">LCGC14_1925150</name>
</gene>
<sequence length="73" mass="8390">MPKIESIIRSPKGPLRRVVPLSEVQVPDLWGIAESLAEEGRTEASEQILECWYLCIDLLMTLRDHPDYRLPKS</sequence>
<comment type="caution">
    <text evidence="1">The sequence shown here is derived from an EMBL/GenBank/DDBJ whole genome shotgun (WGS) entry which is preliminary data.</text>
</comment>
<name>A0A0F9I3H1_9ZZZZ</name>
<reference evidence="1" key="1">
    <citation type="journal article" date="2015" name="Nature">
        <title>Complex archaea that bridge the gap between prokaryotes and eukaryotes.</title>
        <authorList>
            <person name="Spang A."/>
            <person name="Saw J.H."/>
            <person name="Jorgensen S.L."/>
            <person name="Zaremba-Niedzwiedzka K."/>
            <person name="Martijn J."/>
            <person name="Lind A.E."/>
            <person name="van Eijk R."/>
            <person name="Schleper C."/>
            <person name="Guy L."/>
            <person name="Ettema T.J."/>
        </authorList>
    </citation>
    <scope>NUCLEOTIDE SEQUENCE</scope>
</reference>